<protein>
    <submittedName>
        <fullName evidence="2">CXC domain-containing protein</fullName>
    </submittedName>
</protein>
<accession>A0A8X6Q6Z0</accession>
<name>A0A8X6Q6Z0_NEPPI</name>
<dbReference type="SMART" id="SM01114">
    <property type="entry name" value="CXC"/>
    <property type="match status" value="1"/>
</dbReference>
<dbReference type="EMBL" id="BMAW01123539">
    <property type="protein sequence ID" value="GFU03745.1"/>
    <property type="molecule type" value="Genomic_DNA"/>
</dbReference>
<feature type="domain" description="Tesmin/TSO1-like CXC" evidence="1">
    <location>
        <begin position="1408"/>
        <end position="1448"/>
    </location>
</feature>
<evidence type="ECO:0000313" key="2">
    <source>
        <dbReference type="EMBL" id="GFU03745.1"/>
    </source>
</evidence>
<dbReference type="Proteomes" id="UP000887013">
    <property type="component" value="Unassembled WGS sequence"/>
</dbReference>
<gene>
    <name evidence="2" type="primary">NCL1_43908</name>
    <name evidence="2" type="ORF">NPIL_546351</name>
</gene>
<comment type="caution">
    <text evidence="2">The sequence shown here is derived from an EMBL/GenBank/DDBJ whole genome shotgun (WGS) entry which is preliminary data.</text>
</comment>
<proteinExistence type="predicted"/>
<dbReference type="InterPro" id="IPR033467">
    <property type="entry name" value="Tesmin/TSO1-like_CXC"/>
</dbReference>
<dbReference type="OrthoDB" id="6503905at2759"/>
<sequence>METEEIIHPEVILDSEEVSKLQNYNAYCPDFSDMRDDSYGFWDFISSNKDVNKNSKEKSDEAYQHKNKFWDFLSNKNDVNKNTKENSDENYQQKNKFWDFLGPTVDDKFQNIAKLSDYKKTDSIVSSPDDSGIYVDDVITDSKPQMYPEIGTISNSITTIAENCSNIPDIKSHSLDDDFWDFLYCNPPILNFQDVIQSCSSVSVDRDTEDGSHFAASKASPFLSDSNCLESGRCSTMSSTSSYIPSNTETYESVNSKCKSNTALMDGRQIPSTECRNTFGSNFDFTSYDDVLDYLKQDISVTNKEAEWLSAENASTMRMNNELKLIYGEEETQKIDVENWHSAFSTVLAQLNDLPTKENEVLQNSLNSDTNKLNAIEEKISGIRESNPVTLPSNVLSQNVDSSLPLFRNANKKLNSNNDLPCITSVFSIKPCPNVLEKQGSSAVTEPCKISVQKTEKAHHALNKKQYRRVKSGNFSKRPNQNGSLHINKISNSINTISNSNASTSVFQNFEVQKRQKQLLSFKPLQGPSDVLQCGKASFTAGTTSVNFNANSTVTQSSTSSAPVMANNPPNSAPLYLILPPNSASLQNPNYSHFFVILNNNVQPHQSAGAHSSEVASNLNSVKNTSQAISTNFSGNLSEKINEYDILQKQNSSQAGQMNTSQVSIPVSVENATSANIKCTSVSNLNIEHSSHSNIVKGDNNQTHIQTLKTLNNPINYPNSSLHSLTMPLSSAKISSANLNLPTSSSNTDISASKAESQSNLKIDPKFKIPYSKTKQVFSKPIKNISLGKDKYAIQQISVPMKIESIYNENDKDLLDPQESHINFTFTNERSLCSNEPLKSNSKQDLFSNTSESIINNISNSVNLNVVNLATLNSVEQNAHNSNANLAPKSVTSELNLKSSTTLNINNTNSVVTTQNPLTTNTRPINFNVVPVSEALQNRNTTVTNANKLVQSNSNQNPSISNLEKSNNYVQIKVTTSQNKSFATLKELFPPPISMVPVCIMDPTPNTNQATSSKVIILKGPGQQKGIPQKVQLTHLDSKQRLSYKKMNAKFKKTGPKTVRQLLQERKQNLPKLSCDDHKERKEIKVLKPILKLPVCTSISSATSAHTSTLNVASNSSSVLGSSSKRPNILLLPSSLKPAKKMTTLNDRPSMLMKADEPELSDHFSTFENTEEHLSPYLSSNLNKKDCRPRHYDMSELQIGFFKVSDDIDSCGRFRSKFKVIFNKRQFLYDFPVSRCNQMSLKSTHVWEQMARIVVPFKTIVSMKLRERAIQVNINTPPLICLGRLQARSGIIANATIYDTTVENDSSWGSIIRSSFHHKIILRKRQANKLRSFLCHFDDRFITLTSLGICETGFGNASEVSIFEGELSPNSLKKGFLKNKKSRIRRLPHWDSSENEEQKDSNEGEILLSNQMCSCRISCRSVRCSCVKGAKSCSSICDCISCDNPLNILETLGLNLEFSLRDSCLFQNIYPIPKLIPFLSKEVKLSCCNTFARVQDCIPGTVLCPNVDCNVPLEFSWCRKVVCYPERNPRNHCSFCGQCCFSNGRHCYTCNKCYVVSPKFPYCPTCRDKPSTSSMNEFQNKECRFELQENKEIKKATNKSCQKPEIILLDAYSIPKNSSSGSEDRDELLSYQDSLDCLIDLEE</sequence>
<evidence type="ECO:0000259" key="1">
    <source>
        <dbReference type="SMART" id="SM01114"/>
    </source>
</evidence>
<organism evidence="2 3">
    <name type="scientific">Nephila pilipes</name>
    <name type="common">Giant wood spider</name>
    <name type="synonym">Nephila maculata</name>
    <dbReference type="NCBI Taxonomy" id="299642"/>
    <lineage>
        <taxon>Eukaryota</taxon>
        <taxon>Metazoa</taxon>
        <taxon>Ecdysozoa</taxon>
        <taxon>Arthropoda</taxon>
        <taxon>Chelicerata</taxon>
        <taxon>Arachnida</taxon>
        <taxon>Araneae</taxon>
        <taxon>Araneomorphae</taxon>
        <taxon>Entelegynae</taxon>
        <taxon>Araneoidea</taxon>
        <taxon>Nephilidae</taxon>
        <taxon>Nephila</taxon>
    </lineage>
</organism>
<evidence type="ECO:0000313" key="3">
    <source>
        <dbReference type="Proteomes" id="UP000887013"/>
    </source>
</evidence>
<reference evidence="2" key="1">
    <citation type="submission" date="2020-08" db="EMBL/GenBank/DDBJ databases">
        <title>Multicomponent nature underlies the extraordinary mechanical properties of spider dragline silk.</title>
        <authorList>
            <person name="Kono N."/>
            <person name="Nakamura H."/>
            <person name="Mori M."/>
            <person name="Yoshida Y."/>
            <person name="Ohtoshi R."/>
            <person name="Malay A.D."/>
            <person name="Moran D.A.P."/>
            <person name="Tomita M."/>
            <person name="Numata K."/>
            <person name="Arakawa K."/>
        </authorList>
    </citation>
    <scope>NUCLEOTIDE SEQUENCE</scope>
</reference>
<keyword evidence="3" id="KW-1185">Reference proteome</keyword>